<evidence type="ECO:0000313" key="1">
    <source>
        <dbReference type="EMBL" id="RNA40214.1"/>
    </source>
</evidence>
<dbReference type="AlphaFoldDB" id="A0A3M7SWM6"/>
<keyword evidence="2" id="KW-1185">Reference proteome</keyword>
<dbReference type="EMBL" id="REGN01000664">
    <property type="protein sequence ID" value="RNA40214.1"/>
    <property type="molecule type" value="Genomic_DNA"/>
</dbReference>
<proteinExistence type="predicted"/>
<protein>
    <submittedName>
        <fullName evidence="1">Uncharacterized protein</fullName>
    </submittedName>
</protein>
<organism evidence="1 2">
    <name type="scientific">Brachionus plicatilis</name>
    <name type="common">Marine rotifer</name>
    <name type="synonym">Brachionus muelleri</name>
    <dbReference type="NCBI Taxonomy" id="10195"/>
    <lineage>
        <taxon>Eukaryota</taxon>
        <taxon>Metazoa</taxon>
        <taxon>Spiralia</taxon>
        <taxon>Gnathifera</taxon>
        <taxon>Rotifera</taxon>
        <taxon>Eurotatoria</taxon>
        <taxon>Monogononta</taxon>
        <taxon>Pseudotrocha</taxon>
        <taxon>Ploima</taxon>
        <taxon>Brachionidae</taxon>
        <taxon>Brachionus</taxon>
    </lineage>
</organism>
<gene>
    <name evidence="1" type="ORF">BpHYR1_041456</name>
</gene>
<dbReference type="Proteomes" id="UP000276133">
    <property type="component" value="Unassembled WGS sequence"/>
</dbReference>
<name>A0A3M7SWM6_BRAPC</name>
<evidence type="ECO:0000313" key="2">
    <source>
        <dbReference type="Proteomes" id="UP000276133"/>
    </source>
</evidence>
<accession>A0A3M7SWM6</accession>
<sequence>MFCLAPGLVFDFFDEYKNLRHSNYFNQNRKLIIKTKKIHLLKGKKYFRDILTKVQKKFEEHQFIYYNTISKNKRNEFNEDYLFVIETFST</sequence>
<comment type="caution">
    <text evidence="1">The sequence shown here is derived from an EMBL/GenBank/DDBJ whole genome shotgun (WGS) entry which is preliminary data.</text>
</comment>
<reference evidence="1 2" key="1">
    <citation type="journal article" date="2018" name="Sci. Rep.">
        <title>Genomic signatures of local adaptation to the degree of environmental predictability in rotifers.</title>
        <authorList>
            <person name="Franch-Gras L."/>
            <person name="Hahn C."/>
            <person name="Garcia-Roger E.M."/>
            <person name="Carmona M.J."/>
            <person name="Serra M."/>
            <person name="Gomez A."/>
        </authorList>
    </citation>
    <scope>NUCLEOTIDE SEQUENCE [LARGE SCALE GENOMIC DNA]</scope>
    <source>
        <strain evidence="1">HYR1</strain>
    </source>
</reference>